<dbReference type="NCBIfam" id="TIGR02595">
    <property type="entry name" value="PEP_CTERM"/>
    <property type="match status" value="1"/>
</dbReference>
<reference evidence="4" key="1">
    <citation type="journal article" date="2015" name="Genome Announc.">
        <title>Draft Genome Sequence of an Anaerobic Ammonium-Oxidizing Bacterium, "Candidatus Brocadia sinica".</title>
        <authorList>
            <person name="Oshiki M."/>
            <person name="Shinyako-Hata K."/>
            <person name="Satoh H."/>
            <person name="Okabe S."/>
        </authorList>
    </citation>
    <scope>NUCLEOTIDE SEQUENCE [LARGE SCALE GENOMIC DNA]</scope>
    <source>
        <strain evidence="4">JPN1</strain>
    </source>
</reference>
<proteinExistence type="predicted"/>
<evidence type="ECO:0000313" key="4">
    <source>
        <dbReference type="Proteomes" id="UP000032309"/>
    </source>
</evidence>
<evidence type="ECO:0000313" key="2">
    <source>
        <dbReference type="EMBL" id="GAN31936.1"/>
    </source>
</evidence>
<sequence>MEKWTLGILTLLISLTISLNSVFAKSGGGGRPVPVPEPVSCLLFLAGGATLVTLRRLRSKKNSKVFNEHSQDANVQ</sequence>
<gene>
    <name evidence="2" type="ORF">BROSI_A0440</name>
    <name evidence="3" type="ORF">BROSI_A3894</name>
</gene>
<organism evidence="3 4">
    <name type="scientific">Candidatus Brocadia sinica JPN1</name>
    <dbReference type="NCBI Taxonomy" id="1197129"/>
    <lineage>
        <taxon>Bacteria</taxon>
        <taxon>Pseudomonadati</taxon>
        <taxon>Planctomycetota</taxon>
        <taxon>Candidatus Brocadiia</taxon>
        <taxon>Candidatus Brocadiales</taxon>
        <taxon>Candidatus Brocadiaceae</taxon>
        <taxon>Candidatus Brocadia</taxon>
    </lineage>
</organism>
<feature type="transmembrane region" description="Helical" evidence="1">
    <location>
        <begin position="34"/>
        <end position="54"/>
    </location>
</feature>
<dbReference type="InterPro" id="IPR013424">
    <property type="entry name" value="Ice-binding_C"/>
</dbReference>
<keyword evidence="1" id="KW-1133">Transmembrane helix</keyword>
<protein>
    <recommendedName>
        <fullName evidence="5">PEP-CTERM sorting domain-containing protein</fullName>
    </recommendedName>
</protein>
<keyword evidence="1" id="KW-0472">Membrane</keyword>
<dbReference type="Proteomes" id="UP000032309">
    <property type="component" value="Unassembled WGS sequence"/>
</dbReference>
<evidence type="ECO:0000256" key="1">
    <source>
        <dbReference type="SAM" id="Phobius"/>
    </source>
</evidence>
<reference evidence="3" key="2">
    <citation type="journal article" date="2015" name="J. Bacteriol.">
        <title>Draft Genome Sequence of an Anaerobic Ammonium-Oxidizing Bacterium, 'Candidatus Brocadia sinica'.</title>
        <authorList>
            <person name="Oshiki M."/>
            <person name="Shinyako-Hata K."/>
            <person name="Satoh H."/>
            <person name="Okabe S."/>
        </authorList>
    </citation>
    <scope>NUCLEOTIDE SEQUENCE</scope>
    <source>
        <strain evidence="3">JPN1</strain>
    </source>
</reference>
<keyword evidence="4" id="KW-1185">Reference proteome</keyword>
<keyword evidence="1" id="KW-0812">Transmembrane</keyword>
<dbReference type="RefSeq" id="WP_052561952.1">
    <property type="nucleotide sequence ID" value="NZ_BAFN01000001.1"/>
</dbReference>
<evidence type="ECO:0008006" key="5">
    <source>
        <dbReference type="Google" id="ProtNLM"/>
    </source>
</evidence>
<dbReference type="EMBL" id="BAFN01000001">
    <property type="protein sequence ID" value="GAN35343.1"/>
    <property type="molecule type" value="Genomic_DNA"/>
</dbReference>
<dbReference type="EMBL" id="BAFN01000001">
    <property type="protein sequence ID" value="GAN31936.1"/>
    <property type="molecule type" value="Genomic_DNA"/>
</dbReference>
<name>A0ABQ0K358_9BACT</name>
<comment type="caution">
    <text evidence="3">The sequence shown here is derived from an EMBL/GenBank/DDBJ whole genome shotgun (WGS) entry which is preliminary data.</text>
</comment>
<evidence type="ECO:0000313" key="3">
    <source>
        <dbReference type="EMBL" id="GAN35343.1"/>
    </source>
</evidence>
<accession>A0ABQ0K358</accession>